<dbReference type="Proteomes" id="UP000236220">
    <property type="component" value="Unassembled WGS sequence"/>
</dbReference>
<dbReference type="RefSeq" id="WP_103074406.1">
    <property type="nucleotide sequence ID" value="NZ_NPZB01000001.1"/>
</dbReference>
<keyword evidence="9 12" id="KW-1133">Transmembrane helix</keyword>
<dbReference type="PANTHER" id="PTHR30540:SF79">
    <property type="entry name" value="LOW AFFINITY POTASSIUM TRANSPORT SYSTEM PROTEIN KUP"/>
    <property type="match status" value="1"/>
</dbReference>
<keyword evidence="8 12" id="KW-0630">Potassium</keyword>
<dbReference type="Pfam" id="PF02705">
    <property type="entry name" value="K_trans"/>
    <property type="match status" value="1"/>
</dbReference>
<feature type="transmembrane region" description="Helical" evidence="12">
    <location>
        <begin position="439"/>
        <end position="456"/>
    </location>
</feature>
<comment type="similarity">
    <text evidence="2 12">Belongs to the HAK/KUP transporter (TC 2.A.72) family.</text>
</comment>
<evidence type="ECO:0000256" key="2">
    <source>
        <dbReference type="ARBA" id="ARBA00007019"/>
    </source>
</evidence>
<dbReference type="OrthoDB" id="9805577at2"/>
<feature type="domain" description="K+ potassium transporter C-terminal" evidence="14">
    <location>
        <begin position="490"/>
        <end position="639"/>
    </location>
</feature>
<keyword evidence="7 12" id="KW-0769">Symport</keyword>
<comment type="caution">
    <text evidence="15">The sequence shown here is derived from an EMBL/GenBank/DDBJ whole genome shotgun (WGS) entry which is preliminary data.</text>
</comment>
<dbReference type="HAMAP" id="MF_01522">
    <property type="entry name" value="Kup"/>
    <property type="match status" value="1"/>
</dbReference>
<feature type="transmembrane region" description="Helical" evidence="12">
    <location>
        <begin position="349"/>
        <end position="373"/>
    </location>
</feature>
<keyword evidence="11 12" id="KW-0472">Membrane</keyword>
<feature type="transmembrane region" description="Helical" evidence="12">
    <location>
        <begin position="261"/>
        <end position="283"/>
    </location>
</feature>
<sequence>MNDHPKPTAHAQTGHGHQAPGGLSGLVLGAIGVVFGDIGTSPLYTLKEAFIPHYGLSPDHDTVLGVLSLAFWALMIVVTLKYVTVIMRADNEGEGGIMALMALAQRTLGKTSRSFYVVGILGIFGASLFFGDGVITPAITTLSAVEGLEVAAPALHSFILPLTIVILIGLFVSQRFGSATVGRVFGPVMVVWFLTLAAIGIHNIIVAPEVVHALNPVWGARFFISHGWHGIFILGAVVLTVTGGEALYADMGHFGAKPIRAAWYFFVLPCLVMNYLGQGALLLEDPGAKSNPFFQAVPDWAQLPMVILATMAAVIASQAVITGAFSVARSAMQLGYIPRMFVRHTSRETIGQIYVPGINWFLMLAVIALVMTFRTSTALATAYGVSVSGTMLIDTLLLALVANRLWPRQRVWVLPLCVVFFVVDLAFLVANAVKFFDGAWFPLLLATIIFTLMRTWRRGRELLRAEVQKDGIKLDGFLPGLMLAPPVRVPGTAIFLSADSAMVPHALLHNLKHNKVLHERNIFLTVKTLTVPYAHRDQRLKVQSIGDEFYRITIAFGFVETPDVPRALMQLADCSHMCLDPMDTTYFASHETIIASARRGMPIWRDKLFALMHRNAVSATSFFHIPGNRLVELGAPVQI</sequence>
<feature type="transmembrane region" description="Helical" evidence="12">
    <location>
        <begin position="21"/>
        <end position="44"/>
    </location>
</feature>
<feature type="transmembrane region" description="Helical" evidence="12">
    <location>
        <begin position="151"/>
        <end position="172"/>
    </location>
</feature>
<evidence type="ECO:0000256" key="4">
    <source>
        <dbReference type="ARBA" id="ARBA00022475"/>
    </source>
</evidence>
<dbReference type="Pfam" id="PF22776">
    <property type="entry name" value="K_trans_C"/>
    <property type="match status" value="1"/>
</dbReference>
<feature type="transmembrane region" description="Helical" evidence="12">
    <location>
        <begin position="115"/>
        <end position="139"/>
    </location>
</feature>
<dbReference type="GO" id="GO:0015079">
    <property type="term" value="F:potassium ion transmembrane transporter activity"/>
    <property type="evidence" value="ECO:0007669"/>
    <property type="project" value="UniProtKB-UniRule"/>
</dbReference>
<evidence type="ECO:0000313" key="15">
    <source>
        <dbReference type="EMBL" id="PNS09349.1"/>
    </source>
</evidence>
<dbReference type="GO" id="GO:0005886">
    <property type="term" value="C:plasma membrane"/>
    <property type="evidence" value="ECO:0007669"/>
    <property type="project" value="UniProtKB-SubCell"/>
</dbReference>
<evidence type="ECO:0000256" key="9">
    <source>
        <dbReference type="ARBA" id="ARBA00022989"/>
    </source>
</evidence>
<evidence type="ECO:0000256" key="11">
    <source>
        <dbReference type="ARBA" id="ARBA00023136"/>
    </source>
</evidence>
<feature type="domain" description="K+ potassium transporter integral membrane" evidence="13">
    <location>
        <begin position="27"/>
        <end position="478"/>
    </location>
</feature>
<comment type="function">
    <text evidence="12">Transport of potassium into the cell. Likely operates as a K(+):H(+) symporter.</text>
</comment>
<keyword evidence="4 12" id="KW-1003">Cell membrane</keyword>
<evidence type="ECO:0000256" key="7">
    <source>
        <dbReference type="ARBA" id="ARBA00022847"/>
    </source>
</evidence>
<dbReference type="PANTHER" id="PTHR30540">
    <property type="entry name" value="OSMOTIC STRESS POTASSIUM TRANSPORTER"/>
    <property type="match status" value="1"/>
</dbReference>
<evidence type="ECO:0000256" key="1">
    <source>
        <dbReference type="ARBA" id="ARBA00004141"/>
    </source>
</evidence>
<feature type="transmembrane region" description="Helical" evidence="12">
    <location>
        <begin position="379"/>
        <end position="400"/>
    </location>
</feature>
<evidence type="ECO:0000256" key="10">
    <source>
        <dbReference type="ARBA" id="ARBA00023065"/>
    </source>
</evidence>
<proteinExistence type="inferred from homology"/>
<name>A0A2K1Q2T0_9GAMM</name>
<dbReference type="EMBL" id="NPZB01000001">
    <property type="protein sequence ID" value="PNS09349.1"/>
    <property type="molecule type" value="Genomic_DNA"/>
</dbReference>
<feature type="transmembrane region" description="Helical" evidence="12">
    <location>
        <begin position="64"/>
        <end position="83"/>
    </location>
</feature>
<keyword evidence="16" id="KW-1185">Reference proteome</keyword>
<evidence type="ECO:0000256" key="8">
    <source>
        <dbReference type="ARBA" id="ARBA00022958"/>
    </source>
</evidence>
<evidence type="ECO:0000313" key="16">
    <source>
        <dbReference type="Proteomes" id="UP000236220"/>
    </source>
</evidence>
<comment type="subcellular location">
    <subcellularLocation>
        <location evidence="12">Cell membrane</location>
        <topology evidence="12">Multi-pass membrane protein</topology>
    </subcellularLocation>
    <subcellularLocation>
        <location evidence="1">Membrane</location>
        <topology evidence="1">Multi-pass membrane protein</topology>
    </subcellularLocation>
</comment>
<evidence type="ECO:0000256" key="3">
    <source>
        <dbReference type="ARBA" id="ARBA00022448"/>
    </source>
</evidence>
<feature type="transmembrane region" description="Helical" evidence="12">
    <location>
        <begin position="184"/>
        <end position="207"/>
    </location>
</feature>
<dbReference type="AlphaFoldDB" id="A0A2K1Q2T0"/>
<dbReference type="GO" id="GO:0015293">
    <property type="term" value="F:symporter activity"/>
    <property type="evidence" value="ECO:0007669"/>
    <property type="project" value="UniProtKB-UniRule"/>
</dbReference>
<feature type="transmembrane region" description="Helical" evidence="12">
    <location>
        <begin position="303"/>
        <end position="328"/>
    </location>
</feature>
<accession>A0A2K1Q2T0</accession>
<gene>
    <name evidence="12" type="primary">kup</name>
    <name evidence="15" type="ORF">Lysil_0978</name>
</gene>
<keyword evidence="3 12" id="KW-0813">Transport</keyword>
<protein>
    <recommendedName>
        <fullName evidence="12">Probable potassium transport system protein Kup</fullName>
    </recommendedName>
</protein>
<keyword evidence="6 12" id="KW-0812">Transmembrane</keyword>
<dbReference type="InterPro" id="IPR023051">
    <property type="entry name" value="Kup"/>
</dbReference>
<comment type="catalytic activity">
    <reaction evidence="12">
        <text>K(+)(in) + H(+)(in) = K(+)(out) + H(+)(out)</text>
        <dbReference type="Rhea" id="RHEA:28490"/>
        <dbReference type="ChEBI" id="CHEBI:15378"/>
        <dbReference type="ChEBI" id="CHEBI:29103"/>
    </reaction>
</comment>
<evidence type="ECO:0000256" key="5">
    <source>
        <dbReference type="ARBA" id="ARBA00022538"/>
    </source>
</evidence>
<keyword evidence="10 12" id="KW-0406">Ion transport</keyword>
<dbReference type="InterPro" id="IPR003855">
    <property type="entry name" value="K+_transporter"/>
</dbReference>
<feature type="transmembrane region" description="Helical" evidence="12">
    <location>
        <begin position="227"/>
        <end position="249"/>
    </location>
</feature>
<dbReference type="InterPro" id="IPR053952">
    <property type="entry name" value="K_trans_C"/>
</dbReference>
<evidence type="ECO:0000256" key="12">
    <source>
        <dbReference type="HAMAP-Rule" id="MF_01522"/>
    </source>
</evidence>
<evidence type="ECO:0000259" key="14">
    <source>
        <dbReference type="Pfam" id="PF22776"/>
    </source>
</evidence>
<reference evidence="15 16" key="1">
    <citation type="submission" date="2017-08" db="EMBL/GenBank/DDBJ databases">
        <title>Lysobacter sylvestris genome.</title>
        <authorList>
            <person name="Zhang D.-C."/>
            <person name="Albuquerque L."/>
            <person name="Franca L."/>
            <person name="Froufe H.J.C."/>
            <person name="Barroso C."/>
            <person name="Egas C."/>
            <person name="Da Costa M."/>
            <person name="Margesin R."/>
        </authorList>
    </citation>
    <scope>NUCLEOTIDE SEQUENCE [LARGE SCALE GENOMIC DNA]</scope>
    <source>
        <strain evidence="15 16">AM20-91</strain>
    </source>
</reference>
<evidence type="ECO:0000259" key="13">
    <source>
        <dbReference type="Pfam" id="PF02705"/>
    </source>
</evidence>
<evidence type="ECO:0000256" key="6">
    <source>
        <dbReference type="ARBA" id="ARBA00022692"/>
    </source>
</evidence>
<dbReference type="InterPro" id="IPR053951">
    <property type="entry name" value="K_trans_N"/>
</dbReference>
<feature type="transmembrane region" description="Helical" evidence="12">
    <location>
        <begin position="412"/>
        <end position="433"/>
    </location>
</feature>
<keyword evidence="5 12" id="KW-0633">Potassium transport</keyword>
<organism evidence="15 16">
    <name type="scientific">Solilutibacter silvestris</name>
    <dbReference type="NCBI Taxonomy" id="1645665"/>
    <lineage>
        <taxon>Bacteria</taxon>
        <taxon>Pseudomonadati</taxon>
        <taxon>Pseudomonadota</taxon>
        <taxon>Gammaproteobacteria</taxon>
        <taxon>Lysobacterales</taxon>
        <taxon>Lysobacteraceae</taxon>
        <taxon>Solilutibacter</taxon>
    </lineage>
</organism>